<evidence type="ECO:0000313" key="12">
    <source>
        <dbReference type="Proteomes" id="UP000041254"/>
    </source>
</evidence>
<dbReference type="GO" id="GO:0016020">
    <property type="term" value="C:membrane"/>
    <property type="evidence" value="ECO:0007669"/>
    <property type="project" value="UniProtKB-SubCell"/>
</dbReference>
<dbReference type="GO" id="GO:0022857">
    <property type="term" value="F:transmembrane transporter activity"/>
    <property type="evidence" value="ECO:0007669"/>
    <property type="project" value="InterPro"/>
</dbReference>
<keyword evidence="3" id="KW-0813">Transport</keyword>
<feature type="transmembrane region" description="Helical" evidence="9">
    <location>
        <begin position="338"/>
        <end position="356"/>
    </location>
</feature>
<feature type="transmembrane region" description="Helical" evidence="9">
    <location>
        <begin position="22"/>
        <end position="39"/>
    </location>
</feature>
<evidence type="ECO:0000256" key="5">
    <source>
        <dbReference type="ARBA" id="ARBA00022692"/>
    </source>
</evidence>
<sequence length="480" mass="49689">MVSADDPGPSASEAAALHVQQWRRIMFVLTYVTYASLYLTRKPLSIVKSALETDLGVSRQQLGSIDTGFLVCYAVGQFLTGALGDVYGPRRVLTVGYLGSAVAALVFAAYGSGSVWVMVVCWGVNGLTQSGGFPMMIKALNPWMDATNRGKTLGVWTTCQQIGGVLSNSIAGFALTTFGWRSAFTLPAAWVGLCGLAIFALMKESPAEVTGGSSQPSPERPKSSVAPADSDASTASPPTGPSSTSTNSSSSDKGQGTDRMTLGQVLLIPGLMNLGVAYFCIKLVRYTMMMWLPYFLTKQGGYPPSQAAFMSSLFDVGGVLGSIACGVLSDKYFGGRRLLVVGMMSAATGALAAAYAHAGGFGLLPNMVLMFLVGLAVAGPDSVLGGAACSDLCEKHNAQPAMGTATGFVNGVGSVGSILQGSLTATITDTYGWDVLFLSLAALSLVAVIALAPLITRSATATDKRPVPQTGAAAERKKVQ</sequence>
<comment type="subcellular location">
    <subcellularLocation>
        <location evidence="1">Membrane</location>
        <topology evidence="1">Multi-pass membrane protein</topology>
    </subcellularLocation>
</comment>
<feature type="transmembrane region" description="Helical" evidence="9">
    <location>
        <begin position="183"/>
        <end position="202"/>
    </location>
</feature>
<proteinExistence type="inferred from homology"/>
<name>A0A0G4EAZ7_VITBC</name>
<gene>
    <name evidence="11" type="ORF">Vbra_6929</name>
</gene>
<keyword evidence="6 9" id="KW-1133">Transmembrane helix</keyword>
<dbReference type="Proteomes" id="UP000041254">
    <property type="component" value="Unassembled WGS sequence"/>
</dbReference>
<dbReference type="PIRSF" id="PIRSF002808">
    <property type="entry name" value="Hexose_phosphate_transp"/>
    <property type="match status" value="1"/>
</dbReference>
<dbReference type="AlphaFoldDB" id="A0A0G4EAZ7"/>
<feature type="domain" description="Major facilitator superfamily (MFS) profile" evidence="10">
    <location>
        <begin position="26"/>
        <end position="459"/>
    </location>
</feature>
<dbReference type="Gene3D" id="1.20.1250.20">
    <property type="entry name" value="MFS general substrate transporter like domains"/>
    <property type="match status" value="2"/>
</dbReference>
<dbReference type="PhylomeDB" id="A0A0G4EAZ7"/>
<comment type="similarity">
    <text evidence="2">Belongs to the major facilitator superfamily. Organophosphate:Pi antiporter (OPA) (TC 2.A.1.4) family.</text>
</comment>
<evidence type="ECO:0000256" key="1">
    <source>
        <dbReference type="ARBA" id="ARBA00004141"/>
    </source>
</evidence>
<evidence type="ECO:0000256" key="9">
    <source>
        <dbReference type="SAM" id="Phobius"/>
    </source>
</evidence>
<dbReference type="STRING" id="1169540.A0A0G4EAZ7"/>
<feature type="transmembrane region" description="Helical" evidence="9">
    <location>
        <begin position="368"/>
        <end position="389"/>
    </location>
</feature>
<dbReference type="Pfam" id="PF07690">
    <property type="entry name" value="MFS_1"/>
    <property type="match status" value="1"/>
</dbReference>
<feature type="region of interest" description="Disordered" evidence="8">
    <location>
        <begin position="209"/>
        <end position="256"/>
    </location>
</feature>
<evidence type="ECO:0000256" key="2">
    <source>
        <dbReference type="ARBA" id="ARBA00009598"/>
    </source>
</evidence>
<dbReference type="InterPro" id="IPR020846">
    <property type="entry name" value="MFS_dom"/>
</dbReference>
<evidence type="ECO:0000256" key="6">
    <source>
        <dbReference type="ARBA" id="ARBA00022989"/>
    </source>
</evidence>
<feature type="transmembrane region" description="Helical" evidence="9">
    <location>
        <begin position="265"/>
        <end position="288"/>
    </location>
</feature>
<dbReference type="OMA" id="WRIQIFA"/>
<dbReference type="PANTHER" id="PTHR43184:SF12">
    <property type="entry name" value="SUGAR PHOSPHATE EXCHANGER 3"/>
    <property type="match status" value="1"/>
</dbReference>
<keyword evidence="5 9" id="KW-0812">Transmembrane</keyword>
<evidence type="ECO:0000256" key="8">
    <source>
        <dbReference type="SAM" id="MobiDB-lite"/>
    </source>
</evidence>
<feature type="transmembrane region" description="Helical" evidence="9">
    <location>
        <begin position="401"/>
        <end position="423"/>
    </location>
</feature>
<dbReference type="VEuPathDB" id="CryptoDB:Vbra_6929"/>
<evidence type="ECO:0000256" key="3">
    <source>
        <dbReference type="ARBA" id="ARBA00022448"/>
    </source>
</evidence>
<protein>
    <recommendedName>
        <fullName evidence="10">Major facilitator superfamily (MFS) profile domain-containing protein</fullName>
    </recommendedName>
</protein>
<evidence type="ECO:0000256" key="4">
    <source>
        <dbReference type="ARBA" id="ARBA00022597"/>
    </source>
</evidence>
<keyword evidence="12" id="KW-1185">Reference proteome</keyword>
<evidence type="ECO:0000256" key="7">
    <source>
        <dbReference type="ARBA" id="ARBA00023136"/>
    </source>
</evidence>
<dbReference type="OrthoDB" id="3639251at2759"/>
<keyword evidence="4" id="KW-0762">Sugar transport</keyword>
<accession>A0A0G4EAZ7</accession>
<dbReference type="EMBL" id="CDMY01000138">
    <property type="protein sequence ID" value="CEL93094.1"/>
    <property type="molecule type" value="Genomic_DNA"/>
</dbReference>
<feature type="compositionally biased region" description="Low complexity" evidence="8">
    <location>
        <begin position="223"/>
        <end position="252"/>
    </location>
</feature>
<organism evidence="11 12">
    <name type="scientific">Vitrella brassicaformis (strain CCMP3155)</name>
    <dbReference type="NCBI Taxonomy" id="1169540"/>
    <lineage>
        <taxon>Eukaryota</taxon>
        <taxon>Sar</taxon>
        <taxon>Alveolata</taxon>
        <taxon>Colpodellida</taxon>
        <taxon>Vitrellaceae</taxon>
        <taxon>Vitrella</taxon>
    </lineage>
</organism>
<dbReference type="InterPro" id="IPR036259">
    <property type="entry name" value="MFS_trans_sf"/>
</dbReference>
<reference evidence="11 12" key="1">
    <citation type="submission" date="2014-11" db="EMBL/GenBank/DDBJ databases">
        <authorList>
            <person name="Zhu J."/>
            <person name="Qi W."/>
            <person name="Song R."/>
        </authorList>
    </citation>
    <scope>NUCLEOTIDE SEQUENCE [LARGE SCALE GENOMIC DNA]</scope>
</reference>
<evidence type="ECO:0000259" key="10">
    <source>
        <dbReference type="PROSITE" id="PS50850"/>
    </source>
</evidence>
<dbReference type="PANTHER" id="PTHR43184">
    <property type="entry name" value="MAJOR FACILITATOR SUPERFAMILY TRANSPORTER 16, ISOFORM B"/>
    <property type="match status" value="1"/>
</dbReference>
<feature type="transmembrane region" description="Helical" evidence="9">
    <location>
        <begin position="435"/>
        <end position="455"/>
    </location>
</feature>
<dbReference type="SUPFAM" id="SSF103473">
    <property type="entry name" value="MFS general substrate transporter"/>
    <property type="match status" value="1"/>
</dbReference>
<dbReference type="PROSITE" id="PS50850">
    <property type="entry name" value="MFS"/>
    <property type="match status" value="1"/>
</dbReference>
<dbReference type="InterPro" id="IPR011701">
    <property type="entry name" value="MFS"/>
</dbReference>
<evidence type="ECO:0000313" key="11">
    <source>
        <dbReference type="EMBL" id="CEL93094.1"/>
    </source>
</evidence>
<feature type="transmembrane region" description="Helical" evidence="9">
    <location>
        <begin position="308"/>
        <end position="329"/>
    </location>
</feature>
<dbReference type="InParanoid" id="A0A0G4EAZ7"/>
<keyword evidence="7 9" id="KW-0472">Membrane</keyword>
<dbReference type="InterPro" id="IPR000849">
    <property type="entry name" value="Sugar_P_transporter"/>
</dbReference>
<feature type="transmembrane region" description="Helical" evidence="9">
    <location>
        <begin position="97"/>
        <end position="125"/>
    </location>
</feature>